<dbReference type="RefSeq" id="XP_008285700.1">
    <property type="nucleotide sequence ID" value="XM_008287478.1"/>
</dbReference>
<feature type="transmembrane region" description="Helical" evidence="6">
    <location>
        <begin position="380"/>
        <end position="398"/>
    </location>
</feature>
<feature type="transmembrane region" description="Helical" evidence="6">
    <location>
        <begin position="136"/>
        <end position="160"/>
    </location>
</feature>
<feature type="transmembrane region" description="Helical" evidence="6">
    <location>
        <begin position="302"/>
        <end position="328"/>
    </location>
</feature>
<accession>A0A9Y4K027</accession>
<keyword evidence="4 6" id="KW-1133">Transmembrane helix</keyword>
<dbReference type="PANTHER" id="PTHR23506:SF26">
    <property type="entry name" value="MFS-TYPE TRANSPORTER SLC18B1"/>
    <property type="match status" value="1"/>
</dbReference>
<feature type="domain" description="Major facilitator superfamily (MFS) profile" evidence="7">
    <location>
        <begin position="1"/>
        <end position="400"/>
    </location>
</feature>
<comment type="subcellular location">
    <subcellularLocation>
        <location evidence="1">Membrane</location>
        <topology evidence="1">Multi-pass membrane protein</topology>
    </subcellularLocation>
</comment>
<dbReference type="Proteomes" id="UP000694891">
    <property type="component" value="Unplaced"/>
</dbReference>
<dbReference type="InterPro" id="IPR050930">
    <property type="entry name" value="MFS_Vesicular_Transporter"/>
</dbReference>
<feature type="transmembrane region" description="Helical" evidence="6">
    <location>
        <begin position="198"/>
        <end position="221"/>
    </location>
</feature>
<gene>
    <name evidence="9" type="primary">slc18b1</name>
</gene>
<feature type="transmembrane region" description="Helical" evidence="6">
    <location>
        <begin position="96"/>
        <end position="124"/>
    </location>
</feature>
<feature type="transmembrane region" description="Helical" evidence="6">
    <location>
        <begin position="42"/>
        <end position="64"/>
    </location>
</feature>
<evidence type="ECO:0000259" key="7">
    <source>
        <dbReference type="PROSITE" id="PS50850"/>
    </source>
</evidence>
<evidence type="ECO:0000256" key="5">
    <source>
        <dbReference type="ARBA" id="ARBA00023136"/>
    </source>
</evidence>
<dbReference type="Pfam" id="PF07690">
    <property type="entry name" value="MFS_1"/>
    <property type="match status" value="2"/>
</dbReference>
<keyword evidence="8" id="KW-1185">Reference proteome</keyword>
<evidence type="ECO:0000313" key="9">
    <source>
        <dbReference type="RefSeq" id="XP_008285700.1"/>
    </source>
</evidence>
<dbReference type="GO" id="GO:0016020">
    <property type="term" value="C:membrane"/>
    <property type="evidence" value="ECO:0007669"/>
    <property type="project" value="UniProtKB-SubCell"/>
</dbReference>
<keyword evidence="3 6" id="KW-0812">Transmembrane</keyword>
<evidence type="ECO:0000256" key="4">
    <source>
        <dbReference type="ARBA" id="ARBA00022989"/>
    </source>
</evidence>
<dbReference type="PANTHER" id="PTHR23506">
    <property type="entry name" value="GH10249P"/>
    <property type="match status" value="1"/>
</dbReference>
<dbReference type="CTD" id="116843"/>
<dbReference type="InterPro" id="IPR020846">
    <property type="entry name" value="MFS_dom"/>
</dbReference>
<dbReference type="GO" id="GO:0022857">
    <property type="term" value="F:transmembrane transporter activity"/>
    <property type="evidence" value="ECO:0007669"/>
    <property type="project" value="InterPro"/>
</dbReference>
<dbReference type="PROSITE" id="PS50850">
    <property type="entry name" value="MFS"/>
    <property type="match status" value="1"/>
</dbReference>
<evidence type="ECO:0000256" key="3">
    <source>
        <dbReference type="ARBA" id="ARBA00022692"/>
    </source>
</evidence>
<sequence>MASHRSVNELKTAEKGQTDVSSFHSTDCNGCALKKGASQTVVGLIFGCYAVCNLIGSLILGRYIVQIGAKFMLVAGLFVSAGCTIMFGLLDRVPSGPAFITLCFIVRSVDAVGFAGAMISSFALTAKIFPDRVATVLGSLEIFTGLGLILGPPVGGWFYQSFGYEVPFMLLGCLLLLMVPFNIYVLPNIEADASKDSFFTLLSHVKVILICYAIFTLSAGLGFLDATFSLFVINKFHLTPGYVGIIMLGLSLPYCLATPLMGYFTDKYPSVRMPFMVVGGLITAIGFWLLGPIPVLNISGPLWLLVLMLGLIGFSLGLTAIPMFPEIITCAYEKGFEEGLSTLGMVSGLFNAIWSLGMFYGPTVGGLITQHLSFEWAATVQGGLAFLAAFFIVVYSFCHKPQQQRAGEDRGPTDESTPLLNE</sequence>
<dbReference type="InterPro" id="IPR011701">
    <property type="entry name" value="MFS"/>
</dbReference>
<keyword evidence="5 6" id="KW-0472">Membrane</keyword>
<reference evidence="9" key="1">
    <citation type="submission" date="2025-08" db="UniProtKB">
        <authorList>
            <consortium name="RefSeq"/>
        </authorList>
    </citation>
    <scope>IDENTIFICATION</scope>
</reference>
<organism evidence="8 9">
    <name type="scientific">Stegastes partitus</name>
    <name type="common">bicolor damselfish</name>
    <dbReference type="NCBI Taxonomy" id="144197"/>
    <lineage>
        <taxon>Eukaryota</taxon>
        <taxon>Metazoa</taxon>
        <taxon>Chordata</taxon>
        <taxon>Craniata</taxon>
        <taxon>Vertebrata</taxon>
        <taxon>Euteleostomi</taxon>
        <taxon>Actinopterygii</taxon>
        <taxon>Neopterygii</taxon>
        <taxon>Teleostei</taxon>
        <taxon>Neoteleostei</taxon>
        <taxon>Acanthomorphata</taxon>
        <taxon>Ovalentaria</taxon>
        <taxon>Pomacentridae</taxon>
        <taxon>Stegastes</taxon>
    </lineage>
</organism>
<feature type="transmembrane region" description="Helical" evidence="6">
    <location>
        <begin position="71"/>
        <end position="90"/>
    </location>
</feature>
<dbReference type="InterPro" id="IPR036259">
    <property type="entry name" value="MFS_trans_sf"/>
</dbReference>
<dbReference type="AlphaFoldDB" id="A0A9Y4K027"/>
<feature type="transmembrane region" description="Helical" evidence="6">
    <location>
        <begin position="241"/>
        <end position="263"/>
    </location>
</feature>
<evidence type="ECO:0000256" key="2">
    <source>
        <dbReference type="ARBA" id="ARBA00022448"/>
    </source>
</evidence>
<evidence type="ECO:0000256" key="6">
    <source>
        <dbReference type="SAM" id="Phobius"/>
    </source>
</evidence>
<evidence type="ECO:0000313" key="8">
    <source>
        <dbReference type="Proteomes" id="UP000694891"/>
    </source>
</evidence>
<dbReference type="Gene3D" id="1.20.1250.20">
    <property type="entry name" value="MFS general substrate transporter like domains"/>
    <property type="match status" value="2"/>
</dbReference>
<protein>
    <submittedName>
        <fullName evidence="9">MFS-type transporter SLC18B1</fullName>
    </submittedName>
</protein>
<dbReference type="SUPFAM" id="SSF103473">
    <property type="entry name" value="MFS general substrate transporter"/>
    <property type="match status" value="1"/>
</dbReference>
<name>A0A9Y4K027_9TELE</name>
<feature type="transmembrane region" description="Helical" evidence="6">
    <location>
        <begin position="166"/>
        <end position="186"/>
    </location>
</feature>
<feature type="transmembrane region" description="Helical" evidence="6">
    <location>
        <begin position="340"/>
        <end position="360"/>
    </location>
</feature>
<feature type="transmembrane region" description="Helical" evidence="6">
    <location>
        <begin position="275"/>
        <end position="296"/>
    </location>
</feature>
<keyword evidence="2" id="KW-0813">Transport</keyword>
<evidence type="ECO:0000256" key="1">
    <source>
        <dbReference type="ARBA" id="ARBA00004141"/>
    </source>
</evidence>
<proteinExistence type="predicted"/>